<sequence>ESYKNADLLIMAEHLYRVATSHDSDDVRMAEAPRGIKIWEELYRTESRCNHSVLGMNTKYRKNFHNKLHTVDGLSGKKVLFLYHKYETELDSTARKIIACKYPGYDVTYRGGGIIDSYQRNARTDVDSDTEDGQETEVDIDNDEGVEVEQRVTGRKGRVKQELKVRGAKAKKEEESHGPDPPLPYPSRHDAAAGAAMKPEPATPKSNAPSTVRKQASKKTAPGTPRTPPAPATRKRKFADTDAAQQRQPPTAADVKPEPTSPASAAAATVIERPKMQPGVRGKEAAPEVRKRKLVDADAARKAVKTEVKTPAARSGEQRQGARGAATSDSTADAAGGWLESDAAASAEEEESGEQLKERFRQLQQLFVQQEEGRREDEVARELLRIMKVSATSRNIGIVTKAKDMAAGNFESENHAPVQYHDDDDDDGAKTKNVYESDAQSTAARVLAELETLNANGELINAMTRAVVRVKAKGEEEYE</sequence>
<proteinExistence type="predicted"/>
<name>A0AAN5CFG7_9BILA</name>
<feature type="region of interest" description="Disordered" evidence="1">
    <location>
        <begin position="120"/>
        <end position="357"/>
    </location>
</feature>
<accession>A0AAN5CFG7</accession>
<dbReference type="EMBL" id="BTRK01000003">
    <property type="protein sequence ID" value="GMR40011.1"/>
    <property type="molecule type" value="Genomic_DNA"/>
</dbReference>
<dbReference type="AlphaFoldDB" id="A0AAN5CFG7"/>
<evidence type="ECO:0000313" key="2">
    <source>
        <dbReference type="EMBL" id="GMR40011.1"/>
    </source>
</evidence>
<keyword evidence="3" id="KW-1185">Reference proteome</keyword>
<evidence type="ECO:0000313" key="3">
    <source>
        <dbReference type="Proteomes" id="UP001328107"/>
    </source>
</evidence>
<feature type="compositionally biased region" description="Polar residues" evidence="1">
    <location>
        <begin position="204"/>
        <end position="214"/>
    </location>
</feature>
<feature type="non-terminal residue" evidence="2">
    <location>
        <position position="479"/>
    </location>
</feature>
<feature type="compositionally biased region" description="Acidic residues" evidence="1">
    <location>
        <begin position="127"/>
        <end position="147"/>
    </location>
</feature>
<feature type="non-terminal residue" evidence="2">
    <location>
        <position position="1"/>
    </location>
</feature>
<comment type="caution">
    <text evidence="2">The sequence shown here is derived from an EMBL/GenBank/DDBJ whole genome shotgun (WGS) entry which is preliminary data.</text>
</comment>
<protein>
    <submittedName>
        <fullName evidence="2">Uncharacterized protein</fullName>
    </submittedName>
</protein>
<reference evidence="3" key="1">
    <citation type="submission" date="2022-10" db="EMBL/GenBank/DDBJ databases">
        <title>Genome assembly of Pristionchus species.</title>
        <authorList>
            <person name="Yoshida K."/>
            <person name="Sommer R.J."/>
        </authorList>
    </citation>
    <scope>NUCLEOTIDE SEQUENCE [LARGE SCALE GENOMIC DNA]</scope>
    <source>
        <strain evidence="3">RS5460</strain>
    </source>
</reference>
<feature type="compositionally biased region" description="Basic and acidic residues" evidence="1">
    <location>
        <begin position="281"/>
        <end position="308"/>
    </location>
</feature>
<feature type="compositionally biased region" description="Low complexity" evidence="1">
    <location>
        <begin position="321"/>
        <end position="346"/>
    </location>
</feature>
<dbReference type="Proteomes" id="UP001328107">
    <property type="component" value="Unassembled WGS sequence"/>
</dbReference>
<evidence type="ECO:0000256" key="1">
    <source>
        <dbReference type="SAM" id="MobiDB-lite"/>
    </source>
</evidence>
<feature type="region of interest" description="Disordered" evidence="1">
    <location>
        <begin position="414"/>
        <end position="436"/>
    </location>
</feature>
<organism evidence="2 3">
    <name type="scientific">Pristionchus mayeri</name>
    <dbReference type="NCBI Taxonomy" id="1317129"/>
    <lineage>
        <taxon>Eukaryota</taxon>
        <taxon>Metazoa</taxon>
        <taxon>Ecdysozoa</taxon>
        <taxon>Nematoda</taxon>
        <taxon>Chromadorea</taxon>
        <taxon>Rhabditida</taxon>
        <taxon>Rhabditina</taxon>
        <taxon>Diplogasteromorpha</taxon>
        <taxon>Diplogasteroidea</taxon>
        <taxon>Neodiplogasteridae</taxon>
        <taxon>Pristionchus</taxon>
    </lineage>
</organism>
<feature type="compositionally biased region" description="Basic and acidic residues" evidence="1">
    <location>
        <begin position="159"/>
        <end position="178"/>
    </location>
</feature>
<gene>
    <name evidence="2" type="ORF">PMAYCL1PPCAC_10206</name>
</gene>